<evidence type="ECO:0000256" key="10">
    <source>
        <dbReference type="ARBA" id="ARBA00023180"/>
    </source>
</evidence>
<feature type="domain" description="Sushi" evidence="16">
    <location>
        <begin position="656"/>
        <end position="719"/>
    </location>
</feature>
<dbReference type="SUPFAM" id="SSF57184">
    <property type="entry name" value="Growth factor receptor domain"/>
    <property type="match status" value="1"/>
</dbReference>
<organism evidence="17 18">
    <name type="scientific">Rhipicephalus microplus</name>
    <name type="common">Cattle tick</name>
    <name type="synonym">Boophilus microplus</name>
    <dbReference type="NCBI Taxonomy" id="6941"/>
    <lineage>
        <taxon>Eukaryota</taxon>
        <taxon>Metazoa</taxon>
        <taxon>Ecdysozoa</taxon>
        <taxon>Arthropoda</taxon>
        <taxon>Chelicerata</taxon>
        <taxon>Arachnida</taxon>
        <taxon>Acari</taxon>
        <taxon>Parasitiformes</taxon>
        <taxon>Ixodida</taxon>
        <taxon>Ixodoidea</taxon>
        <taxon>Ixodidae</taxon>
        <taxon>Rhipicephalinae</taxon>
        <taxon>Rhipicephalus</taxon>
        <taxon>Boophilus</taxon>
    </lineage>
</organism>
<feature type="domain" description="VWFA" evidence="14">
    <location>
        <begin position="69"/>
        <end position="250"/>
    </location>
</feature>
<evidence type="ECO:0000256" key="11">
    <source>
        <dbReference type="PROSITE-ProRule" id="PRU00302"/>
    </source>
</evidence>
<dbReference type="Gene3D" id="2.10.70.10">
    <property type="entry name" value="Complement Module, domain 1"/>
    <property type="match status" value="4"/>
</dbReference>
<dbReference type="GO" id="GO:0007155">
    <property type="term" value="P:cell adhesion"/>
    <property type="evidence" value="ECO:0007669"/>
    <property type="project" value="UniProtKB-KW"/>
</dbReference>
<feature type="compositionally biased region" description="Low complexity" evidence="12">
    <location>
        <begin position="814"/>
        <end position="823"/>
    </location>
</feature>
<evidence type="ECO:0000256" key="7">
    <source>
        <dbReference type="ARBA" id="ARBA00022837"/>
    </source>
</evidence>
<gene>
    <name evidence="17" type="ORF">HPB51_004484</name>
</gene>
<evidence type="ECO:0000256" key="4">
    <source>
        <dbReference type="ARBA" id="ARBA00022659"/>
    </source>
</evidence>
<evidence type="ECO:0000256" key="5">
    <source>
        <dbReference type="ARBA" id="ARBA00022729"/>
    </source>
</evidence>
<evidence type="ECO:0000256" key="6">
    <source>
        <dbReference type="ARBA" id="ARBA00022737"/>
    </source>
</evidence>
<feature type="region of interest" description="Disordered" evidence="12">
    <location>
        <begin position="775"/>
        <end position="825"/>
    </location>
</feature>
<dbReference type="Pfam" id="PF07699">
    <property type="entry name" value="Ephrin_rec_like"/>
    <property type="match status" value="1"/>
</dbReference>
<dbReference type="Pfam" id="PF00084">
    <property type="entry name" value="Sushi"/>
    <property type="match status" value="4"/>
</dbReference>
<feature type="domain" description="HYR" evidence="15">
    <location>
        <begin position="573"/>
        <end position="655"/>
    </location>
</feature>
<evidence type="ECO:0000256" key="1">
    <source>
        <dbReference type="ARBA" id="ARBA00004613"/>
    </source>
</evidence>
<dbReference type="InterPro" id="IPR036465">
    <property type="entry name" value="vWFA_dom_sf"/>
</dbReference>
<comment type="caution">
    <text evidence="17">The sequence shown here is derived from an EMBL/GenBank/DDBJ whole genome shotgun (WGS) entry which is preliminary data.</text>
</comment>
<dbReference type="InterPro" id="IPR003410">
    <property type="entry name" value="HYR_dom"/>
</dbReference>
<keyword evidence="5 13" id="KW-0732">Signal</keyword>
<dbReference type="CDD" id="cd01450">
    <property type="entry name" value="vWFA_subfamily_ECM"/>
    <property type="match status" value="1"/>
</dbReference>
<keyword evidence="10" id="KW-0325">Glycoprotein</keyword>
<evidence type="ECO:0000259" key="16">
    <source>
        <dbReference type="PROSITE" id="PS50923"/>
    </source>
</evidence>
<dbReference type="CDD" id="cd00033">
    <property type="entry name" value="CCP"/>
    <property type="match status" value="4"/>
</dbReference>
<dbReference type="SMART" id="SM01411">
    <property type="entry name" value="Ephrin_rec_like"/>
    <property type="match status" value="1"/>
</dbReference>
<dbReference type="InterPro" id="IPR035976">
    <property type="entry name" value="Sushi/SCR/CCP_sf"/>
</dbReference>
<dbReference type="SMART" id="SM00032">
    <property type="entry name" value="CCP"/>
    <property type="match status" value="4"/>
</dbReference>
<keyword evidence="8" id="KW-0130">Cell adhesion</keyword>
<evidence type="ECO:0000256" key="12">
    <source>
        <dbReference type="SAM" id="MobiDB-lite"/>
    </source>
</evidence>
<dbReference type="SMART" id="SM00327">
    <property type="entry name" value="VWA"/>
    <property type="match status" value="1"/>
</dbReference>
<keyword evidence="4 11" id="KW-0768">Sushi</keyword>
<dbReference type="InterPro" id="IPR011641">
    <property type="entry name" value="Tyr-kin_ephrin_A/B_rcpt-like"/>
</dbReference>
<dbReference type="SUPFAM" id="SSF57535">
    <property type="entry name" value="Complement control module/SCR domain"/>
    <property type="match status" value="4"/>
</dbReference>
<feature type="domain" description="Sushi" evidence="16">
    <location>
        <begin position="364"/>
        <end position="423"/>
    </location>
</feature>
<feature type="chain" id="PRO_5039951401" evidence="13">
    <location>
        <begin position="19"/>
        <end position="1115"/>
    </location>
</feature>
<dbReference type="SUPFAM" id="SSF53300">
    <property type="entry name" value="vWA-like"/>
    <property type="match status" value="1"/>
</dbReference>
<proteinExistence type="predicted"/>
<dbReference type="Pfam" id="PF02494">
    <property type="entry name" value="HYR"/>
    <property type="match status" value="1"/>
</dbReference>
<dbReference type="Pfam" id="PF03732">
    <property type="entry name" value="Retrotrans_gag"/>
    <property type="match status" value="1"/>
</dbReference>
<dbReference type="InterPro" id="IPR002035">
    <property type="entry name" value="VWF_A"/>
</dbReference>
<dbReference type="Gene3D" id="3.40.50.410">
    <property type="entry name" value="von Willebrand factor, type A domain"/>
    <property type="match status" value="1"/>
</dbReference>
<evidence type="ECO:0000256" key="13">
    <source>
        <dbReference type="SAM" id="SignalP"/>
    </source>
</evidence>
<feature type="domain" description="Sushi" evidence="16">
    <location>
        <begin position="424"/>
        <end position="483"/>
    </location>
</feature>
<dbReference type="PROSITE" id="PS50825">
    <property type="entry name" value="HYR"/>
    <property type="match status" value="1"/>
</dbReference>
<evidence type="ECO:0000256" key="2">
    <source>
        <dbReference type="ARBA" id="ARBA00022525"/>
    </source>
</evidence>
<feature type="disulfide bond" evidence="11">
    <location>
        <begin position="394"/>
        <end position="421"/>
    </location>
</feature>
<evidence type="ECO:0000313" key="18">
    <source>
        <dbReference type="Proteomes" id="UP000821866"/>
    </source>
</evidence>
<dbReference type="VEuPathDB" id="VectorBase:LOC119173612"/>
<evidence type="ECO:0000313" key="17">
    <source>
        <dbReference type="EMBL" id="KAH8035243.1"/>
    </source>
</evidence>
<dbReference type="Pfam" id="PF00092">
    <property type="entry name" value="VWA"/>
    <property type="match status" value="1"/>
</dbReference>
<dbReference type="Proteomes" id="UP000821866">
    <property type="component" value="Chromosome 11"/>
</dbReference>
<evidence type="ECO:0000256" key="3">
    <source>
        <dbReference type="ARBA" id="ARBA00022536"/>
    </source>
</evidence>
<dbReference type="PRINTS" id="PR00453">
    <property type="entry name" value="VWFADOMAIN"/>
</dbReference>
<dbReference type="VEuPathDB" id="VectorBase:LOC119181869"/>
<keyword evidence="6" id="KW-0677">Repeat</keyword>
<evidence type="ECO:0000256" key="8">
    <source>
        <dbReference type="ARBA" id="ARBA00022889"/>
    </source>
</evidence>
<accession>A0A9J6EL83</accession>
<reference evidence="17" key="1">
    <citation type="journal article" date="2020" name="Cell">
        <title>Large-Scale Comparative Analyses of Tick Genomes Elucidate Their Genetic Diversity and Vector Capacities.</title>
        <authorList>
            <consortium name="Tick Genome and Microbiome Consortium (TIGMIC)"/>
            <person name="Jia N."/>
            <person name="Wang J."/>
            <person name="Shi W."/>
            <person name="Du L."/>
            <person name="Sun Y."/>
            <person name="Zhan W."/>
            <person name="Jiang J.F."/>
            <person name="Wang Q."/>
            <person name="Zhang B."/>
            <person name="Ji P."/>
            <person name="Bell-Sakyi L."/>
            <person name="Cui X.M."/>
            <person name="Yuan T.T."/>
            <person name="Jiang B.G."/>
            <person name="Yang W.F."/>
            <person name="Lam T.T."/>
            <person name="Chang Q.C."/>
            <person name="Ding S.J."/>
            <person name="Wang X.J."/>
            <person name="Zhu J.G."/>
            <person name="Ruan X.D."/>
            <person name="Zhao L."/>
            <person name="Wei J.T."/>
            <person name="Ye R.Z."/>
            <person name="Que T.C."/>
            <person name="Du C.H."/>
            <person name="Zhou Y.H."/>
            <person name="Cheng J.X."/>
            <person name="Dai P.F."/>
            <person name="Guo W.B."/>
            <person name="Han X.H."/>
            <person name="Huang E.J."/>
            <person name="Li L.F."/>
            <person name="Wei W."/>
            <person name="Gao Y.C."/>
            <person name="Liu J.Z."/>
            <person name="Shao H.Z."/>
            <person name="Wang X."/>
            <person name="Wang C.C."/>
            <person name="Yang T.C."/>
            <person name="Huo Q.B."/>
            <person name="Li W."/>
            <person name="Chen H.Y."/>
            <person name="Chen S.E."/>
            <person name="Zhou L.G."/>
            <person name="Ni X.B."/>
            <person name="Tian J.H."/>
            <person name="Sheng Y."/>
            <person name="Liu T."/>
            <person name="Pan Y.S."/>
            <person name="Xia L.Y."/>
            <person name="Li J."/>
            <person name="Zhao F."/>
            <person name="Cao W.C."/>
        </authorList>
    </citation>
    <scope>NUCLEOTIDE SEQUENCE</scope>
    <source>
        <strain evidence="17">Rmic-2018</strain>
    </source>
</reference>
<dbReference type="InterPro" id="IPR000436">
    <property type="entry name" value="Sushi_SCR_CCP_dom"/>
</dbReference>
<keyword evidence="7" id="KW-0106">Calcium</keyword>
<comment type="caution">
    <text evidence="11">Lacks conserved residue(s) required for the propagation of feature annotation.</text>
</comment>
<feature type="disulfide bond" evidence="11">
    <location>
        <begin position="454"/>
        <end position="481"/>
    </location>
</feature>
<reference evidence="17" key="2">
    <citation type="submission" date="2021-09" db="EMBL/GenBank/DDBJ databases">
        <authorList>
            <person name="Jia N."/>
            <person name="Wang J."/>
            <person name="Shi W."/>
            <person name="Du L."/>
            <person name="Sun Y."/>
            <person name="Zhan W."/>
            <person name="Jiang J."/>
            <person name="Wang Q."/>
            <person name="Zhang B."/>
            <person name="Ji P."/>
            <person name="Sakyi L.B."/>
            <person name="Cui X."/>
            <person name="Yuan T."/>
            <person name="Jiang B."/>
            <person name="Yang W."/>
            <person name="Lam T.T.-Y."/>
            <person name="Chang Q."/>
            <person name="Ding S."/>
            <person name="Wang X."/>
            <person name="Zhu J."/>
            <person name="Ruan X."/>
            <person name="Zhao L."/>
            <person name="Wei J."/>
            <person name="Que T."/>
            <person name="Du C."/>
            <person name="Cheng J."/>
            <person name="Dai P."/>
            <person name="Han X."/>
            <person name="Huang E."/>
            <person name="Gao Y."/>
            <person name="Liu J."/>
            <person name="Shao H."/>
            <person name="Ye R."/>
            <person name="Li L."/>
            <person name="Wei W."/>
            <person name="Wang X."/>
            <person name="Wang C."/>
            <person name="Huo Q."/>
            <person name="Li W."/>
            <person name="Guo W."/>
            <person name="Chen H."/>
            <person name="Chen S."/>
            <person name="Zhou L."/>
            <person name="Zhou L."/>
            <person name="Ni X."/>
            <person name="Tian J."/>
            <person name="Zhou Y."/>
            <person name="Sheng Y."/>
            <person name="Liu T."/>
            <person name="Pan Y."/>
            <person name="Xia L."/>
            <person name="Li J."/>
            <person name="Zhao F."/>
            <person name="Cao W."/>
        </authorList>
    </citation>
    <scope>NUCLEOTIDE SEQUENCE</scope>
    <source>
        <strain evidence="17">Rmic-2018</strain>
        <tissue evidence="17">Larvae</tissue>
    </source>
</reference>
<keyword evidence="3" id="KW-0245">EGF-like domain</keyword>
<protein>
    <submittedName>
        <fullName evidence="17">Uncharacterized protein</fullName>
    </submittedName>
</protein>
<evidence type="ECO:0000259" key="15">
    <source>
        <dbReference type="PROSITE" id="PS50825"/>
    </source>
</evidence>
<dbReference type="PANTHER" id="PTHR46393">
    <property type="entry name" value="SUSHI DOMAIN-CONTAINING PROTEIN"/>
    <property type="match status" value="1"/>
</dbReference>
<dbReference type="AlphaFoldDB" id="A0A9J6EL83"/>
<dbReference type="GO" id="GO:0005576">
    <property type="term" value="C:extracellular region"/>
    <property type="evidence" value="ECO:0007669"/>
    <property type="project" value="UniProtKB-SubCell"/>
</dbReference>
<dbReference type="GO" id="GO:0032991">
    <property type="term" value="C:protein-containing complex"/>
    <property type="evidence" value="ECO:0007669"/>
    <property type="project" value="UniProtKB-ARBA"/>
</dbReference>
<name>A0A9J6EL83_RHIMP</name>
<feature type="signal peptide" evidence="13">
    <location>
        <begin position="1"/>
        <end position="18"/>
    </location>
</feature>
<dbReference type="InterPro" id="IPR009030">
    <property type="entry name" value="Growth_fac_rcpt_cys_sf"/>
</dbReference>
<comment type="subcellular location">
    <subcellularLocation>
        <location evidence="1">Secreted</location>
    </subcellularLocation>
</comment>
<keyword evidence="9 11" id="KW-1015">Disulfide bond</keyword>
<dbReference type="PROSITE" id="PS50234">
    <property type="entry name" value="VWFA"/>
    <property type="match status" value="1"/>
</dbReference>
<dbReference type="FunFam" id="2.10.70.10:FF:000064">
    <property type="entry name" value="Fibulin 7"/>
    <property type="match status" value="1"/>
</dbReference>
<sequence>MTALTGIWLSFAILSATSGPTLVLRGLLAEGRSLRTRYPGPTPESERLHALGGILKRHVAKLRSAPRAELVFLVDSSASVGAENFVNELRFVRKLLADFTVSRDRTRVSLVTFSSKKKVVREVDHITLPSFDNHKCALHNRQLAGVKYSGGGTFTLGAMKEAMDILKFAREDAAKAVFLVTDGYSNGGDPRPCAKMLRDSDVTIYTFGIRNGNVRELQDMASTPYDEHCYILDSFEEFEALARRALHEDMHVGPYQLVNATECAGLCPEGHHCCDHEELCTCGISSGQYACLCPKGYYGSGLREECHPCPQGTYQPVEASGDESICIPCPHAHQNSLPGSTSVAQCHCKRGYSTEGGTCKGTMVRCDPLSPPDNGYMVNADCEVVFNAACGFRCNPGYRLIGNSIRVCQHDGNWSGSDPVCEKKKCSPLESPLHGSMSCSSDSFDFDTTCEFECQRGYALIGSRKRTCLSIALWDGLPVLCRPVTCPPLVAPTNGALSPPHCSETKSSYGEDCTVMCDDGYRVMGPVVRHCLSTGMWSEPDDVTICARAHDVLYSAEDEWGNMAFCNFTVTVADKEPPFVENCFDPPEAFSDGQSSVHVSWEEPAFSDNSGEDVKLWQSHSPGVAFPVGETMVTYVATDTAGNNASCVINITVRENRCSQIPHPANGNADCQSNTFGITCTISCLDGYKLEPDSPRKFSCTFKDGWAPYQPQLFSDCSESVPSTSAAVNARMLYSAPLGLECDETMRMDVRDHIDMKLASQLSVTVVVDVLGNRHPKTEGKPQVLRQSRRIAGLPPNPSGLEMSHNANEHRPLSTSAPTSSAPQLRDVRPFAGRPDEDAEAWLIYYKRVSAANKWDAASQLLYVAFFLTDSALMWYENREETLTTWDRFVSEIKERFGDPTTIKKRAEQTLMQRAQVPGETCTTYIEEVIKLCRTIDPGMSEEDKVGHILKGIAEDVYSFLIAKDTLTSVTDVIRHCRTFEQPKTRRITPKFGRLPNVTTITSIDSNQALNLASTIRQIVREELDLYAQVANRPSTHPPYHPPEFERNVASFSSHRVAEGFEDSDATPQYQPNYTIAALPMTHDHDEHSHILIHRALSRTTSRCGKDSTNPTTKM</sequence>
<evidence type="ECO:0000259" key="14">
    <source>
        <dbReference type="PROSITE" id="PS50234"/>
    </source>
</evidence>
<keyword evidence="18" id="KW-1185">Reference proteome</keyword>
<dbReference type="PANTHER" id="PTHR46393:SF7">
    <property type="entry name" value="COMPLEMENT C2"/>
    <property type="match status" value="1"/>
</dbReference>
<dbReference type="InterPro" id="IPR005162">
    <property type="entry name" value="Retrotrans_gag_dom"/>
</dbReference>
<evidence type="ECO:0000256" key="9">
    <source>
        <dbReference type="ARBA" id="ARBA00023157"/>
    </source>
</evidence>
<keyword evidence="2" id="KW-0964">Secreted</keyword>
<feature type="domain" description="Sushi" evidence="16">
    <location>
        <begin position="484"/>
        <end position="548"/>
    </location>
</feature>
<dbReference type="EMBL" id="JABSTU010000003">
    <property type="protein sequence ID" value="KAH8035243.1"/>
    <property type="molecule type" value="Genomic_DNA"/>
</dbReference>
<dbReference type="PROSITE" id="PS50923">
    <property type="entry name" value="SUSHI"/>
    <property type="match status" value="4"/>
</dbReference>
<dbReference type="Gene3D" id="2.10.50.10">
    <property type="entry name" value="Tumor Necrosis Factor Receptor, subunit A, domain 2"/>
    <property type="match status" value="1"/>
</dbReference>